<protein>
    <submittedName>
        <fullName evidence="1">Cell division inhibitor</fullName>
    </submittedName>
</protein>
<dbReference type="AlphaFoldDB" id="A0A8J7FAS0"/>
<proteinExistence type="predicted"/>
<dbReference type="Proteomes" id="UP000640333">
    <property type="component" value="Unassembled WGS sequence"/>
</dbReference>
<dbReference type="InterPro" id="IPR004596">
    <property type="entry name" value="Cell_div_suppressor_SulA"/>
</dbReference>
<organism evidence="1 2">
    <name type="scientific">Pontibacterium sinense</name>
    <dbReference type="NCBI Taxonomy" id="2781979"/>
    <lineage>
        <taxon>Bacteria</taxon>
        <taxon>Pseudomonadati</taxon>
        <taxon>Pseudomonadota</taxon>
        <taxon>Gammaproteobacteria</taxon>
        <taxon>Oceanospirillales</taxon>
        <taxon>Oceanospirillaceae</taxon>
        <taxon>Pontibacterium</taxon>
    </lineage>
</organism>
<dbReference type="RefSeq" id="WP_193951741.1">
    <property type="nucleotide sequence ID" value="NZ_JADEYS010000002.1"/>
</dbReference>
<reference evidence="1" key="1">
    <citation type="submission" date="2020-10" db="EMBL/GenBank/DDBJ databases">
        <title>Bacterium isolated from coastal waters sediment.</title>
        <authorList>
            <person name="Chen R.-J."/>
            <person name="Lu D.-C."/>
            <person name="Zhu K.-L."/>
            <person name="Du Z.-J."/>
        </authorList>
    </citation>
    <scope>NUCLEOTIDE SEQUENCE</scope>
    <source>
        <strain evidence="1">N1Y112</strain>
    </source>
</reference>
<keyword evidence="2" id="KW-1185">Reference proteome</keyword>
<comment type="caution">
    <text evidence="1">The sequence shown here is derived from an EMBL/GenBank/DDBJ whole genome shotgun (WGS) entry which is preliminary data.</text>
</comment>
<dbReference type="PIRSF" id="PIRSF003093">
    <property type="entry name" value="SulA"/>
    <property type="match status" value="1"/>
</dbReference>
<dbReference type="GO" id="GO:0009432">
    <property type="term" value="P:SOS response"/>
    <property type="evidence" value="ECO:0007669"/>
    <property type="project" value="InterPro"/>
</dbReference>
<name>A0A8J7FAS0_9GAMM</name>
<dbReference type="InterPro" id="IPR027417">
    <property type="entry name" value="P-loop_NTPase"/>
</dbReference>
<evidence type="ECO:0000313" key="1">
    <source>
        <dbReference type="EMBL" id="MBE9396189.1"/>
    </source>
</evidence>
<accession>A0A8J7FAS0</accession>
<dbReference type="SUPFAM" id="SSF52540">
    <property type="entry name" value="P-loop containing nucleoside triphosphate hydrolases"/>
    <property type="match status" value="1"/>
</dbReference>
<gene>
    <name evidence="1" type="ORF">IOQ59_02815</name>
</gene>
<dbReference type="Gene3D" id="3.40.50.300">
    <property type="entry name" value="P-loop containing nucleotide triphosphate hydrolases"/>
    <property type="match status" value="1"/>
</dbReference>
<sequence>MISYQTATPKLIRPSLTTSNQASAALIRSKQASGKVTEIIMRDDELSNMPMLMPLLAQLSRDDRWFVWVAPPIVLPKALLADAGIDLSKVILLKPDDNHSVYELSCQALKAGTCHAVITWPGYLSEDELNGLEDAARTGSSHGIVIRGRQNA</sequence>
<dbReference type="GO" id="GO:0051782">
    <property type="term" value="P:negative regulation of cell division"/>
    <property type="evidence" value="ECO:0007669"/>
    <property type="project" value="InterPro"/>
</dbReference>
<dbReference type="EMBL" id="JADEYS010000002">
    <property type="protein sequence ID" value="MBE9396189.1"/>
    <property type="molecule type" value="Genomic_DNA"/>
</dbReference>
<evidence type="ECO:0000313" key="2">
    <source>
        <dbReference type="Proteomes" id="UP000640333"/>
    </source>
</evidence>
<dbReference type="Pfam" id="PF03846">
    <property type="entry name" value="SulA"/>
    <property type="match status" value="1"/>
</dbReference>